<organism evidence="2 3">
    <name type="scientific">Sphingomonas yantingensis</name>
    <dbReference type="NCBI Taxonomy" id="1241761"/>
    <lineage>
        <taxon>Bacteria</taxon>
        <taxon>Pseudomonadati</taxon>
        <taxon>Pseudomonadota</taxon>
        <taxon>Alphaproteobacteria</taxon>
        <taxon>Sphingomonadales</taxon>
        <taxon>Sphingomonadaceae</taxon>
        <taxon>Sphingomonas</taxon>
    </lineage>
</organism>
<dbReference type="GO" id="GO:0045254">
    <property type="term" value="C:pyruvate dehydrogenase complex"/>
    <property type="evidence" value="ECO:0007669"/>
    <property type="project" value="InterPro"/>
</dbReference>
<evidence type="ECO:0000313" key="2">
    <source>
        <dbReference type="EMBL" id="MBB5698634.1"/>
    </source>
</evidence>
<dbReference type="Gene3D" id="2.40.50.100">
    <property type="match status" value="1"/>
</dbReference>
<keyword evidence="3" id="KW-1185">Reference proteome</keyword>
<dbReference type="SUPFAM" id="SSF51230">
    <property type="entry name" value="Single hybrid motif"/>
    <property type="match status" value="1"/>
</dbReference>
<sequence length="76" mass="7993">MATEVLLPKLGFSMNEGVLAEWLVADGGQAVEGEPLFALESDKSTNEVESPASGTLKILKEPGESYEVGTVLGIIE</sequence>
<feature type="domain" description="Lipoyl-binding" evidence="1">
    <location>
        <begin position="2"/>
        <end position="76"/>
    </location>
</feature>
<reference evidence="2 3" key="1">
    <citation type="submission" date="2020-08" db="EMBL/GenBank/DDBJ databases">
        <title>Genomic Encyclopedia of Type Strains, Phase IV (KMG-IV): sequencing the most valuable type-strain genomes for metagenomic binning, comparative biology and taxonomic classification.</title>
        <authorList>
            <person name="Goeker M."/>
        </authorList>
    </citation>
    <scope>NUCLEOTIDE SEQUENCE [LARGE SCALE GENOMIC DNA]</scope>
    <source>
        <strain evidence="2 3">DSM 27244</strain>
    </source>
</reference>
<dbReference type="CDD" id="cd06849">
    <property type="entry name" value="lipoyl_domain"/>
    <property type="match status" value="1"/>
</dbReference>
<dbReference type="GO" id="GO:0006086">
    <property type="term" value="P:pyruvate decarboxylation to acetyl-CoA"/>
    <property type="evidence" value="ECO:0007669"/>
    <property type="project" value="InterPro"/>
</dbReference>
<dbReference type="PANTHER" id="PTHR23151:SF90">
    <property type="entry name" value="DIHYDROLIPOYLLYSINE-RESIDUE ACETYLTRANSFERASE COMPONENT OF PYRUVATE DEHYDROGENASE COMPLEX, MITOCHONDRIAL-RELATED"/>
    <property type="match status" value="1"/>
</dbReference>
<keyword evidence="2" id="KW-0012">Acyltransferase</keyword>
<dbReference type="InterPro" id="IPR000089">
    <property type="entry name" value="Biotin_lipoyl"/>
</dbReference>
<dbReference type="InterPro" id="IPR045257">
    <property type="entry name" value="E2/Pdx1"/>
</dbReference>
<keyword evidence="2" id="KW-0808">Transferase</keyword>
<comment type="caution">
    <text evidence="2">The sequence shown here is derived from an EMBL/GenBank/DDBJ whole genome shotgun (WGS) entry which is preliminary data.</text>
</comment>
<evidence type="ECO:0000313" key="3">
    <source>
        <dbReference type="Proteomes" id="UP000557739"/>
    </source>
</evidence>
<keyword evidence="2" id="KW-0670">Pyruvate</keyword>
<name>A0A7W9AQ99_9SPHN</name>
<dbReference type="GO" id="GO:0016746">
    <property type="term" value="F:acyltransferase activity"/>
    <property type="evidence" value="ECO:0007669"/>
    <property type="project" value="UniProtKB-KW"/>
</dbReference>
<dbReference type="Pfam" id="PF00364">
    <property type="entry name" value="Biotin_lipoyl"/>
    <property type="match status" value="1"/>
</dbReference>
<evidence type="ECO:0000259" key="1">
    <source>
        <dbReference type="PROSITE" id="PS50968"/>
    </source>
</evidence>
<dbReference type="AlphaFoldDB" id="A0A7W9AQ99"/>
<dbReference type="InterPro" id="IPR011053">
    <property type="entry name" value="Single_hybrid_motif"/>
</dbReference>
<dbReference type="Proteomes" id="UP000557739">
    <property type="component" value="Unassembled WGS sequence"/>
</dbReference>
<proteinExistence type="predicted"/>
<protein>
    <submittedName>
        <fullName evidence="2">Pyruvate/2-oxoglutarate dehydrogenase complex dihydrolipoamide acyltransferase (E2) component</fullName>
    </submittedName>
</protein>
<dbReference type="EMBL" id="JACIJJ010000002">
    <property type="protein sequence ID" value="MBB5698634.1"/>
    <property type="molecule type" value="Genomic_DNA"/>
</dbReference>
<accession>A0A7W9AQ99</accession>
<dbReference type="PANTHER" id="PTHR23151">
    <property type="entry name" value="DIHYDROLIPOAMIDE ACETYL/SUCCINYL-TRANSFERASE-RELATED"/>
    <property type="match status" value="1"/>
</dbReference>
<gene>
    <name evidence="2" type="ORF">FHR19_001979</name>
</gene>
<dbReference type="PROSITE" id="PS50968">
    <property type="entry name" value="BIOTINYL_LIPOYL"/>
    <property type="match status" value="1"/>
</dbReference>
<dbReference type="RefSeq" id="WP_184027526.1">
    <property type="nucleotide sequence ID" value="NZ_JACIJJ010000002.1"/>
</dbReference>